<dbReference type="Pfam" id="PF02086">
    <property type="entry name" value="MethyltransfD12"/>
    <property type="match status" value="1"/>
</dbReference>
<keyword evidence="2 5" id="KW-0808">Transferase</keyword>
<dbReference type="GO" id="GO:0009307">
    <property type="term" value="P:DNA restriction-modification system"/>
    <property type="evidence" value="ECO:0007669"/>
    <property type="project" value="InterPro"/>
</dbReference>
<evidence type="ECO:0000313" key="6">
    <source>
        <dbReference type="Proteomes" id="UP001189143"/>
    </source>
</evidence>
<reference evidence="5" key="1">
    <citation type="submission" date="2022-10" db="EMBL/GenBank/DDBJ databases">
        <authorList>
            <person name="Aires J."/>
            <person name="Mesa V."/>
        </authorList>
    </citation>
    <scope>NUCLEOTIDE SEQUENCE</scope>
    <source>
        <strain evidence="5">Clostridium neonatale JD116</strain>
    </source>
</reference>
<dbReference type="InterPro" id="IPR012327">
    <property type="entry name" value="MeTrfase_D12"/>
</dbReference>
<dbReference type="GO" id="GO:0009007">
    <property type="term" value="F:site-specific DNA-methyltransferase (adenine-specific) activity"/>
    <property type="evidence" value="ECO:0007669"/>
    <property type="project" value="UniProtKB-EC"/>
</dbReference>
<dbReference type="EMBL" id="CAMTCP010000011">
    <property type="protein sequence ID" value="CAI3539415.1"/>
    <property type="molecule type" value="Genomic_DNA"/>
</dbReference>
<evidence type="ECO:0000256" key="1">
    <source>
        <dbReference type="ARBA" id="ARBA00022603"/>
    </source>
</evidence>
<evidence type="ECO:0000256" key="4">
    <source>
        <dbReference type="PIRSR" id="PIRSR000398-1"/>
    </source>
</evidence>
<accession>A0AAD1YBH9</accession>
<dbReference type="GO" id="GO:0032259">
    <property type="term" value="P:methylation"/>
    <property type="evidence" value="ECO:0007669"/>
    <property type="project" value="UniProtKB-KW"/>
</dbReference>
<dbReference type="GO" id="GO:0006298">
    <property type="term" value="P:mismatch repair"/>
    <property type="evidence" value="ECO:0007669"/>
    <property type="project" value="TreeGrafter"/>
</dbReference>
<feature type="binding site" evidence="4">
    <location>
        <position position="182"/>
    </location>
    <ligand>
        <name>S-adenosyl-L-methionine</name>
        <dbReference type="ChEBI" id="CHEBI:59789"/>
    </ligand>
</feature>
<dbReference type="PANTHER" id="PTHR30481:SF4">
    <property type="entry name" value="SITE-SPECIFIC DNA-METHYLTRANSFERASE (ADENINE-SPECIFIC)"/>
    <property type="match status" value="1"/>
</dbReference>
<dbReference type="InterPro" id="IPR029063">
    <property type="entry name" value="SAM-dependent_MTases_sf"/>
</dbReference>
<evidence type="ECO:0000313" key="5">
    <source>
        <dbReference type="EMBL" id="CAI3539415.1"/>
    </source>
</evidence>
<keyword evidence="1 5" id="KW-0489">Methyltransferase</keyword>
<dbReference type="PIRSF" id="PIRSF000398">
    <property type="entry name" value="M_m6A_EcoRV"/>
    <property type="match status" value="1"/>
</dbReference>
<feature type="binding site" evidence="4">
    <location>
        <position position="6"/>
    </location>
    <ligand>
        <name>S-adenosyl-L-methionine</name>
        <dbReference type="ChEBI" id="CHEBI:59789"/>
    </ligand>
</feature>
<protein>
    <submittedName>
        <fullName evidence="5">DNA adenine methylase</fullName>
        <ecNumber evidence="5">2.1.1.72</ecNumber>
    </submittedName>
</protein>
<dbReference type="AlphaFoldDB" id="A0AAD1YBH9"/>
<dbReference type="RefSeq" id="WP_316371473.1">
    <property type="nucleotide sequence ID" value="NZ_CAMRXC010000251.1"/>
</dbReference>
<proteinExistence type="predicted"/>
<dbReference type="GO" id="GO:0043565">
    <property type="term" value="F:sequence-specific DNA binding"/>
    <property type="evidence" value="ECO:0007669"/>
    <property type="project" value="TreeGrafter"/>
</dbReference>
<gene>
    <name evidence="5" type="ORF">CNEO2_100081</name>
</gene>
<organism evidence="5 6">
    <name type="scientific">Clostridium neonatale</name>
    <dbReference type="NCBI Taxonomy" id="137838"/>
    <lineage>
        <taxon>Bacteria</taxon>
        <taxon>Bacillati</taxon>
        <taxon>Bacillota</taxon>
        <taxon>Clostridia</taxon>
        <taxon>Eubacteriales</taxon>
        <taxon>Clostridiaceae</taxon>
        <taxon>Clostridium</taxon>
    </lineage>
</organism>
<dbReference type="PANTHER" id="PTHR30481">
    <property type="entry name" value="DNA ADENINE METHYLASE"/>
    <property type="match status" value="1"/>
</dbReference>
<feature type="binding site" evidence="4">
    <location>
        <position position="10"/>
    </location>
    <ligand>
        <name>S-adenosyl-L-methionine</name>
        <dbReference type="ChEBI" id="CHEBI:59789"/>
    </ligand>
</feature>
<dbReference type="SUPFAM" id="SSF53335">
    <property type="entry name" value="S-adenosyl-L-methionine-dependent methyltransferases"/>
    <property type="match status" value="1"/>
</dbReference>
<sequence length="269" mass="31713">MKVLKWPGSKWSMAQKIIEIMPKHNIYLEPFFGSGAVFFLKTPCNTEILNDLDGEVVNLFRTIRDNPNELAQKVFLTPYSREEYKESYERNNKNLDNIEKARQFLIRSNMARAGMQYYSSSWRHAGPVLGAKTKQRVTGDWNKISEHILEAAVRLKDAEIENKNAFNLIKKYNREDCLIYVDPPYLLSTRRQRYYNIEMTEDHEHLELLKLLKEHSGPIILSGYESELYQNILKDWKTIEIRTNAEQGKERTEVLWFNFELPQQIGFAI</sequence>
<dbReference type="GO" id="GO:1904047">
    <property type="term" value="F:S-adenosyl-L-methionine binding"/>
    <property type="evidence" value="ECO:0007669"/>
    <property type="project" value="TreeGrafter"/>
</dbReference>
<dbReference type="Gene3D" id="3.40.50.150">
    <property type="entry name" value="Vaccinia Virus protein VP39"/>
    <property type="match status" value="2"/>
</dbReference>
<feature type="binding site" evidence="4">
    <location>
        <position position="51"/>
    </location>
    <ligand>
        <name>S-adenosyl-L-methionine</name>
        <dbReference type="ChEBI" id="CHEBI:59789"/>
    </ligand>
</feature>
<name>A0AAD1YBH9_9CLOT</name>
<dbReference type="PRINTS" id="PR00505">
    <property type="entry name" value="D12N6MTFRASE"/>
</dbReference>
<evidence type="ECO:0000256" key="3">
    <source>
        <dbReference type="ARBA" id="ARBA00022691"/>
    </source>
</evidence>
<dbReference type="EC" id="2.1.1.72" evidence="5"/>
<dbReference type="Proteomes" id="UP001189143">
    <property type="component" value="Unassembled WGS sequence"/>
</dbReference>
<evidence type="ECO:0000256" key="2">
    <source>
        <dbReference type="ARBA" id="ARBA00022679"/>
    </source>
</evidence>
<keyword evidence="3" id="KW-0949">S-adenosyl-L-methionine</keyword>
<comment type="caution">
    <text evidence="5">The sequence shown here is derived from an EMBL/GenBank/DDBJ whole genome shotgun (WGS) entry which is preliminary data.</text>
</comment>
<dbReference type="InterPro" id="IPR012263">
    <property type="entry name" value="M_m6A_EcoRV"/>
</dbReference>